<dbReference type="PANTHER" id="PTHR14187:SF5">
    <property type="entry name" value="HEAT SHOCK 70 KDA PROTEIN 12A"/>
    <property type="match status" value="1"/>
</dbReference>
<name>A0ABY7G0M9_MYAAR</name>
<evidence type="ECO:0000313" key="1">
    <source>
        <dbReference type="EMBL" id="WAR26556.1"/>
    </source>
</evidence>
<evidence type="ECO:0000313" key="2">
    <source>
        <dbReference type="Proteomes" id="UP001164746"/>
    </source>
</evidence>
<dbReference type="EMBL" id="CP111025">
    <property type="protein sequence ID" value="WAR26556.1"/>
    <property type="molecule type" value="Genomic_DNA"/>
</dbReference>
<dbReference type="InterPro" id="IPR043129">
    <property type="entry name" value="ATPase_NBD"/>
</dbReference>
<proteinExistence type="predicted"/>
<protein>
    <submittedName>
        <fullName evidence="1">HS12A-like protein</fullName>
    </submittedName>
</protein>
<dbReference type="SUPFAM" id="SSF53067">
    <property type="entry name" value="Actin-like ATPase domain"/>
    <property type="match status" value="1"/>
</dbReference>
<organism evidence="1 2">
    <name type="scientific">Mya arenaria</name>
    <name type="common">Soft-shell clam</name>
    <dbReference type="NCBI Taxonomy" id="6604"/>
    <lineage>
        <taxon>Eukaryota</taxon>
        <taxon>Metazoa</taxon>
        <taxon>Spiralia</taxon>
        <taxon>Lophotrochozoa</taxon>
        <taxon>Mollusca</taxon>
        <taxon>Bivalvia</taxon>
        <taxon>Autobranchia</taxon>
        <taxon>Heteroconchia</taxon>
        <taxon>Euheterodonta</taxon>
        <taxon>Imparidentia</taxon>
        <taxon>Neoheterodontei</taxon>
        <taxon>Myida</taxon>
        <taxon>Myoidea</taxon>
        <taxon>Myidae</taxon>
        <taxon>Mya</taxon>
    </lineage>
</organism>
<dbReference type="PANTHER" id="PTHR14187">
    <property type="entry name" value="ALPHA KINASE/ELONGATION FACTOR 2 KINASE"/>
    <property type="match status" value="1"/>
</dbReference>
<reference evidence="1" key="1">
    <citation type="submission" date="2022-11" db="EMBL/GenBank/DDBJ databases">
        <title>Centuries of genome instability and evolution in soft-shell clam transmissible cancer (bioRxiv).</title>
        <authorList>
            <person name="Hart S.F.M."/>
            <person name="Yonemitsu M.A."/>
            <person name="Giersch R.M."/>
            <person name="Beal B.F."/>
            <person name="Arriagada G."/>
            <person name="Davis B.W."/>
            <person name="Ostrander E.A."/>
            <person name="Goff S.P."/>
            <person name="Metzger M.J."/>
        </authorList>
    </citation>
    <scope>NUCLEOTIDE SEQUENCE</scope>
    <source>
        <strain evidence="1">MELC-2E11</strain>
        <tissue evidence="1">Siphon/mantle</tissue>
    </source>
</reference>
<keyword evidence="2" id="KW-1185">Reference proteome</keyword>
<accession>A0ABY7G0M9</accession>
<dbReference type="Proteomes" id="UP001164746">
    <property type="component" value="Chromosome 14"/>
</dbReference>
<gene>
    <name evidence="1" type="ORF">MAR_012260</name>
</gene>
<sequence>MYITSVLQSMFRSEIVFRERMDSIDEFKRSNMEDYMLMIRDFEIKKREVDPQKSDKPVVAIKADKLKVDMDVVRNIFKIQIEAIVDHVSNLLDQSTIVEIGAIVLVGGFNDCPLLQQSFKSKFDDHTIIVPNDADLAVFKGAVIFGHKPELISQRVSIYTNGIEIRVPFIEHVHKESYKIKDEDGKHITAGQCLVIVEAHVEKNYHAVPSTAALIFKVYYTLDPNPIVGMIYGETEIEVEVTKIVTGSLHRLKIDFLV</sequence>